<feature type="disulfide bond" evidence="4">
    <location>
        <begin position="492"/>
        <end position="519"/>
    </location>
</feature>
<feature type="disulfide bond" evidence="4">
    <location>
        <begin position="254"/>
        <end position="281"/>
    </location>
</feature>
<accession>C3YVU5</accession>
<evidence type="ECO:0000256" key="2">
    <source>
        <dbReference type="ARBA" id="ARBA00022737"/>
    </source>
</evidence>
<dbReference type="eggNOG" id="KOG4297">
    <property type="taxonomic scope" value="Eukaryota"/>
</dbReference>
<dbReference type="InterPro" id="IPR051277">
    <property type="entry name" value="SEZ6_CSMD_C4BPB_Regulators"/>
</dbReference>
<evidence type="ECO:0000259" key="5">
    <source>
        <dbReference type="PROSITE" id="PS50923"/>
    </source>
</evidence>
<feature type="domain" description="Sushi" evidence="5">
    <location>
        <begin position="284"/>
        <end position="340"/>
    </location>
</feature>
<dbReference type="Pfam" id="PF00084">
    <property type="entry name" value="Sushi"/>
    <property type="match status" value="10"/>
</dbReference>
<feature type="non-terminal residue" evidence="6">
    <location>
        <position position="1"/>
    </location>
</feature>
<feature type="domain" description="Sushi" evidence="5">
    <location>
        <begin position="1"/>
        <end position="55"/>
    </location>
</feature>
<feature type="domain" description="Sushi" evidence="5">
    <location>
        <begin position="170"/>
        <end position="226"/>
    </location>
</feature>
<organism>
    <name type="scientific">Branchiostoma floridae</name>
    <name type="common">Florida lancelet</name>
    <name type="synonym">Amphioxus</name>
    <dbReference type="NCBI Taxonomy" id="7739"/>
    <lineage>
        <taxon>Eukaryota</taxon>
        <taxon>Metazoa</taxon>
        <taxon>Chordata</taxon>
        <taxon>Cephalochordata</taxon>
        <taxon>Leptocardii</taxon>
        <taxon>Amphioxiformes</taxon>
        <taxon>Branchiostomatidae</taxon>
        <taxon>Branchiostoma</taxon>
    </lineage>
</organism>
<sequence length="583" mass="63582">CPMLSVPNNGNMTEGHLYGDKVTFTCNDGYELMGSVNRTCQANHTWSGIQPNCTRTPCPQLKPVQHGSISDGGYYGDVVTYQCDPGYEISGDVERTCQANRTWSGTQPTCSRKVCSVLPVPNNGSRTESHLYGDKVTFTCNDGYKLIGSVNRTCQANQSWSGVQPNCSRTPCPQLTAVQHGSISSGGYYGDVVTYQCDPGYEISGDEERTCQANQTWSGTHPICSRKSCSVLPVPNNGSRTEGHLYGDKVTFTCNDGYKLIGSVNRTCQANQSWSGVQPNCSRTPCPQLKPVQHGSISSGGYYGDVVTYHCDPGYEISGDEERTCQANQTWSGTHPTCSRKACPMLSVPNNGNMTEGHLYGDKVTFTCNDGYELMGSVNRTCQANHTWSGIQPNCTRKSCSVLPVPNNGSRTGGHLYGDKVTFTCNDGYKLIGSVNRTCRANQSWSGVQPNCSSKCFLCCRRDIDFLYFSFSYALNSISSGGYYGDVVTYHCDPGYEISGDEERTCQANQTWSGTQPTCSRRFPVNTCSALPVPNNGNMTEGHLYGDKVTFTCNDGYELMGSVNRTCQANHTWSGIQPNCTSK</sequence>
<dbReference type="CDD" id="cd00033">
    <property type="entry name" value="CCP"/>
    <property type="match status" value="10"/>
</dbReference>
<feature type="domain" description="Sushi" evidence="5">
    <location>
        <begin position="56"/>
        <end position="112"/>
    </location>
</feature>
<dbReference type="InterPro" id="IPR035976">
    <property type="entry name" value="Sushi/SCR/CCP_sf"/>
</dbReference>
<keyword evidence="2" id="KW-0677">Repeat</keyword>
<dbReference type="SMART" id="SM00032">
    <property type="entry name" value="CCP"/>
    <property type="match status" value="10"/>
</dbReference>
<keyword evidence="3 4" id="KW-1015">Disulfide bond</keyword>
<evidence type="ECO:0000256" key="3">
    <source>
        <dbReference type="ARBA" id="ARBA00023157"/>
    </source>
</evidence>
<evidence type="ECO:0000313" key="6">
    <source>
        <dbReference type="EMBL" id="EEN55629.1"/>
    </source>
</evidence>
<dbReference type="Gene3D" id="2.10.70.10">
    <property type="entry name" value="Complement Module, domain 1"/>
    <property type="match status" value="10"/>
</dbReference>
<dbReference type="InParanoid" id="C3YVU5"/>
<feature type="domain" description="Sushi" evidence="5">
    <location>
        <begin position="458"/>
        <end position="521"/>
    </location>
</feature>
<evidence type="ECO:0000256" key="4">
    <source>
        <dbReference type="PROSITE-ProRule" id="PRU00302"/>
    </source>
</evidence>
<protein>
    <recommendedName>
        <fullName evidence="5">Sushi domain-containing protein</fullName>
    </recommendedName>
</protein>
<dbReference type="InterPro" id="IPR000436">
    <property type="entry name" value="Sushi_SCR_CCP_dom"/>
</dbReference>
<evidence type="ECO:0000256" key="1">
    <source>
        <dbReference type="ARBA" id="ARBA00022729"/>
    </source>
</evidence>
<feature type="disulfide bond" evidence="4">
    <location>
        <begin position="368"/>
        <end position="395"/>
    </location>
</feature>
<feature type="domain" description="Sushi" evidence="5">
    <location>
        <begin position="341"/>
        <end position="397"/>
    </location>
</feature>
<feature type="disulfide bond" evidence="4">
    <location>
        <begin position="553"/>
        <end position="580"/>
    </location>
</feature>
<feature type="disulfide bond" evidence="4">
    <location>
        <begin position="140"/>
        <end position="167"/>
    </location>
</feature>
<comment type="caution">
    <text evidence="4">Lacks conserved residue(s) required for the propagation of feature annotation.</text>
</comment>
<feature type="domain" description="Sushi" evidence="5">
    <location>
        <begin position="526"/>
        <end position="582"/>
    </location>
</feature>
<reference evidence="6" key="1">
    <citation type="journal article" date="2008" name="Nature">
        <title>The amphioxus genome and the evolution of the chordate karyotype.</title>
        <authorList>
            <consortium name="US DOE Joint Genome Institute (JGI-PGF)"/>
            <person name="Putnam N.H."/>
            <person name="Butts T."/>
            <person name="Ferrier D.E.K."/>
            <person name="Furlong R.F."/>
            <person name="Hellsten U."/>
            <person name="Kawashima T."/>
            <person name="Robinson-Rechavi M."/>
            <person name="Shoguchi E."/>
            <person name="Terry A."/>
            <person name="Yu J.-K."/>
            <person name="Benito-Gutierrez E.L."/>
            <person name="Dubchak I."/>
            <person name="Garcia-Fernandez J."/>
            <person name="Gibson-Brown J.J."/>
            <person name="Grigoriev I.V."/>
            <person name="Horton A.C."/>
            <person name="de Jong P.J."/>
            <person name="Jurka J."/>
            <person name="Kapitonov V.V."/>
            <person name="Kohara Y."/>
            <person name="Kuroki Y."/>
            <person name="Lindquist E."/>
            <person name="Lucas S."/>
            <person name="Osoegawa K."/>
            <person name="Pennacchio L.A."/>
            <person name="Salamov A.A."/>
            <person name="Satou Y."/>
            <person name="Sauka-Spengler T."/>
            <person name="Schmutz J."/>
            <person name="Shin-I T."/>
            <person name="Toyoda A."/>
            <person name="Bronner-Fraser M."/>
            <person name="Fujiyama A."/>
            <person name="Holland L.Z."/>
            <person name="Holland P.W.H."/>
            <person name="Satoh N."/>
            <person name="Rokhsar D.S."/>
        </authorList>
    </citation>
    <scope>NUCLEOTIDE SEQUENCE [LARGE SCALE GENOMIC DNA]</scope>
    <source>
        <strain evidence="6">S238N-H82</strain>
        <tissue evidence="6">Testes</tissue>
    </source>
</reference>
<keyword evidence="1" id="KW-0732">Signal</keyword>
<feature type="disulfide bond" evidence="4">
    <location>
        <begin position="197"/>
        <end position="224"/>
    </location>
</feature>
<dbReference type="AlphaFoldDB" id="C3YVU5"/>
<feature type="disulfide bond" evidence="4">
    <location>
        <begin position="83"/>
        <end position="110"/>
    </location>
</feature>
<dbReference type="SUPFAM" id="SSF57535">
    <property type="entry name" value="Complement control module/SCR domain"/>
    <property type="match status" value="10"/>
</dbReference>
<feature type="disulfide bond" evidence="4">
    <location>
        <begin position="311"/>
        <end position="338"/>
    </location>
</feature>
<gene>
    <name evidence="6" type="ORF">BRAFLDRAFT_217719</name>
</gene>
<keyword evidence="4" id="KW-0768">Sushi</keyword>
<dbReference type="EMBL" id="GG666558">
    <property type="protein sequence ID" value="EEN55629.1"/>
    <property type="molecule type" value="Genomic_DNA"/>
</dbReference>
<feature type="disulfide bond" evidence="4">
    <location>
        <begin position="26"/>
        <end position="53"/>
    </location>
</feature>
<dbReference type="PANTHER" id="PTHR45656:SF4">
    <property type="entry name" value="PROTEIN CBR-CLEC-78"/>
    <property type="match status" value="1"/>
</dbReference>
<feature type="domain" description="Sushi" evidence="5">
    <location>
        <begin position="398"/>
        <end position="454"/>
    </location>
</feature>
<dbReference type="PANTHER" id="PTHR45656">
    <property type="entry name" value="PROTEIN CBR-CLEC-78"/>
    <property type="match status" value="1"/>
</dbReference>
<feature type="domain" description="Sushi" evidence="5">
    <location>
        <begin position="113"/>
        <end position="169"/>
    </location>
</feature>
<feature type="domain" description="Sushi" evidence="5">
    <location>
        <begin position="227"/>
        <end position="283"/>
    </location>
</feature>
<dbReference type="STRING" id="7739.C3YVU5"/>
<dbReference type="PROSITE" id="PS50923">
    <property type="entry name" value="SUSHI"/>
    <property type="match status" value="10"/>
</dbReference>
<name>C3YVU5_BRAFL</name>
<feature type="disulfide bond" evidence="4">
    <location>
        <begin position="425"/>
        <end position="452"/>
    </location>
</feature>
<proteinExistence type="predicted"/>